<feature type="transmembrane region" description="Helical" evidence="3">
    <location>
        <begin position="76"/>
        <end position="96"/>
    </location>
</feature>
<dbReference type="RefSeq" id="WP_309865760.1">
    <property type="nucleotide sequence ID" value="NZ_JAVDQG010000004.1"/>
</dbReference>
<name>A0ABU1IP65_9BACL</name>
<evidence type="ECO:0000256" key="3">
    <source>
        <dbReference type="SAM" id="Phobius"/>
    </source>
</evidence>
<keyword evidence="3" id="KW-1133">Transmembrane helix</keyword>
<reference evidence="4 5" key="1">
    <citation type="submission" date="2023-07" db="EMBL/GenBank/DDBJ databases">
        <title>Genomic Encyclopedia of Type Strains, Phase IV (KMG-IV): sequencing the most valuable type-strain genomes for metagenomic binning, comparative biology and taxonomic classification.</title>
        <authorList>
            <person name="Goeker M."/>
        </authorList>
    </citation>
    <scope>NUCLEOTIDE SEQUENCE [LARGE SCALE GENOMIC DNA]</scope>
    <source>
        <strain evidence="4 5">DSM 45903</strain>
    </source>
</reference>
<keyword evidence="2" id="KW-0813">Transport</keyword>
<sequence length="146" mass="16405">MENPSWLFVIATAIAVVGIVIIFKQLISRVHEQGEKFESKKELASFLMKLAMVEGIPIVMIAFGMMQIMETTGIDYVIPLILIFCFLLFGLIQIFLTRQQVNNDPRTPEQVKRLVSGYSILGAAFASAFPIISIALIFMTQEFQTL</sequence>
<dbReference type="Gene3D" id="1.20.20.10">
    <property type="entry name" value="F1F0 ATP synthase subunit C"/>
    <property type="match status" value="1"/>
</dbReference>
<dbReference type="InterPro" id="IPR038662">
    <property type="entry name" value="ATP_synth_F0_csu_sf"/>
</dbReference>
<dbReference type="EMBL" id="JAVDQG010000004">
    <property type="protein sequence ID" value="MDR6226188.1"/>
    <property type="molecule type" value="Genomic_DNA"/>
</dbReference>
<keyword evidence="3" id="KW-0472">Membrane</keyword>
<organism evidence="4 5">
    <name type="scientific">Desmospora profundinema</name>
    <dbReference type="NCBI Taxonomy" id="1571184"/>
    <lineage>
        <taxon>Bacteria</taxon>
        <taxon>Bacillati</taxon>
        <taxon>Bacillota</taxon>
        <taxon>Bacilli</taxon>
        <taxon>Bacillales</taxon>
        <taxon>Thermoactinomycetaceae</taxon>
        <taxon>Desmospora</taxon>
    </lineage>
</organism>
<evidence type="ECO:0000256" key="1">
    <source>
        <dbReference type="ARBA" id="ARBA00022781"/>
    </source>
</evidence>
<accession>A0ABU1IP65</accession>
<evidence type="ECO:0000313" key="5">
    <source>
        <dbReference type="Proteomes" id="UP001185012"/>
    </source>
</evidence>
<feature type="transmembrane region" description="Helical" evidence="3">
    <location>
        <begin position="6"/>
        <end position="23"/>
    </location>
</feature>
<keyword evidence="5" id="KW-1185">Reference proteome</keyword>
<protein>
    <submittedName>
        <fullName evidence="4">Ribose/xylose/arabinose/galactoside ABC-type transport system permease subunit</fullName>
    </submittedName>
</protein>
<feature type="transmembrane region" description="Helical" evidence="3">
    <location>
        <begin position="43"/>
        <end position="64"/>
    </location>
</feature>
<comment type="caution">
    <text evidence="4">The sequence shown here is derived from an EMBL/GenBank/DDBJ whole genome shotgun (WGS) entry which is preliminary data.</text>
</comment>
<feature type="transmembrane region" description="Helical" evidence="3">
    <location>
        <begin position="117"/>
        <end position="139"/>
    </location>
</feature>
<dbReference type="Proteomes" id="UP001185012">
    <property type="component" value="Unassembled WGS sequence"/>
</dbReference>
<proteinExistence type="predicted"/>
<evidence type="ECO:0000313" key="4">
    <source>
        <dbReference type="EMBL" id="MDR6226188.1"/>
    </source>
</evidence>
<keyword evidence="2" id="KW-0406">Ion transport</keyword>
<gene>
    <name evidence="4" type="ORF">JOE21_002194</name>
</gene>
<keyword evidence="1" id="KW-0375">Hydrogen ion transport</keyword>
<keyword evidence="3" id="KW-0812">Transmembrane</keyword>
<evidence type="ECO:0000256" key="2">
    <source>
        <dbReference type="ARBA" id="ARBA00023065"/>
    </source>
</evidence>